<protein>
    <recommendedName>
        <fullName evidence="1">E2 ubiquitin-conjugating enzyme</fullName>
        <ecNumber evidence="1">2.3.2.23</ecNumber>
    </recommendedName>
</protein>
<proteinExistence type="inferred from homology"/>
<dbReference type="Proteomes" id="UP000887567">
    <property type="component" value="Unplaced"/>
</dbReference>
<feature type="active site" description="Glycyl thioester intermediate" evidence="6">
    <location>
        <position position="124"/>
    </location>
</feature>
<dbReference type="EC" id="2.3.2.23" evidence="1"/>
<reference evidence="10" key="1">
    <citation type="submission" date="2022-11" db="UniProtKB">
        <authorList>
            <consortium name="EnsemblMetazoa"/>
        </authorList>
    </citation>
    <scope>IDENTIFICATION</scope>
</reference>
<feature type="domain" description="UBC core" evidence="9">
    <location>
        <begin position="40"/>
        <end position="186"/>
    </location>
</feature>
<dbReference type="OMA" id="IVFRTRI"/>
<keyword evidence="11" id="KW-1185">Reference proteome</keyword>
<evidence type="ECO:0000256" key="6">
    <source>
        <dbReference type="PROSITE-ProRule" id="PRU10133"/>
    </source>
</evidence>
<dbReference type="GO" id="GO:0005524">
    <property type="term" value="F:ATP binding"/>
    <property type="evidence" value="ECO:0007669"/>
    <property type="project" value="UniProtKB-UniRule"/>
</dbReference>
<keyword evidence="3 7" id="KW-0547">Nucleotide-binding</keyword>
<sequence>MSSSESTGHPQTTTEESSPSRRNKRESRSSSSRFAKTVCTAAKRIQKELAEIALDPPPNCSAGPKKDDIYEWNATILGPPGSVYEKGVFFLDIHFPPDYPFKPPKVTFRTRIYHCNINSQGVICLDILKDSWSPALTISKVLLSIRSLLTDCNPADPLVGSIATQYSSNREEHDRVAREWTKKYAT</sequence>
<dbReference type="Pfam" id="PF00179">
    <property type="entry name" value="UQ_con"/>
    <property type="match status" value="1"/>
</dbReference>
<keyword evidence="5 7" id="KW-0067">ATP-binding</keyword>
<dbReference type="OrthoDB" id="7851174at2759"/>
<evidence type="ECO:0000256" key="3">
    <source>
        <dbReference type="ARBA" id="ARBA00022741"/>
    </source>
</evidence>
<comment type="similarity">
    <text evidence="7">Belongs to the ubiquitin-conjugating enzyme family.</text>
</comment>
<evidence type="ECO:0000259" key="9">
    <source>
        <dbReference type="PROSITE" id="PS50127"/>
    </source>
</evidence>
<keyword evidence="4 7" id="KW-0833">Ubl conjugation pathway</keyword>
<evidence type="ECO:0000256" key="5">
    <source>
        <dbReference type="ARBA" id="ARBA00022840"/>
    </source>
</evidence>
<organism evidence="10 11">
    <name type="scientific">Exaiptasia diaphana</name>
    <name type="common">Tropical sea anemone</name>
    <name type="synonym">Aiptasia pulchella</name>
    <dbReference type="NCBI Taxonomy" id="2652724"/>
    <lineage>
        <taxon>Eukaryota</taxon>
        <taxon>Metazoa</taxon>
        <taxon>Cnidaria</taxon>
        <taxon>Anthozoa</taxon>
        <taxon>Hexacorallia</taxon>
        <taxon>Actiniaria</taxon>
        <taxon>Aiptasiidae</taxon>
        <taxon>Exaiptasia</taxon>
    </lineage>
</organism>
<dbReference type="CDD" id="cd23793">
    <property type="entry name" value="UBCc_UBE2E"/>
    <property type="match status" value="1"/>
</dbReference>
<dbReference type="Gene3D" id="3.10.110.10">
    <property type="entry name" value="Ubiquitin Conjugating Enzyme"/>
    <property type="match status" value="1"/>
</dbReference>
<dbReference type="InterPro" id="IPR016135">
    <property type="entry name" value="UBQ-conjugating_enzyme/RWD"/>
</dbReference>
<dbReference type="InterPro" id="IPR000608">
    <property type="entry name" value="UBC"/>
</dbReference>
<dbReference type="KEGG" id="epa:110244934"/>
<dbReference type="PROSITE" id="PS00183">
    <property type="entry name" value="UBC_1"/>
    <property type="match status" value="1"/>
</dbReference>
<dbReference type="PROSITE" id="PS50127">
    <property type="entry name" value="UBC_2"/>
    <property type="match status" value="1"/>
</dbReference>
<dbReference type="RefSeq" id="XP_020906826.1">
    <property type="nucleotide sequence ID" value="XM_021051167.2"/>
</dbReference>
<dbReference type="GeneID" id="110244934"/>
<evidence type="ECO:0000256" key="2">
    <source>
        <dbReference type="ARBA" id="ARBA00022679"/>
    </source>
</evidence>
<dbReference type="EnsemblMetazoa" id="XM_021051167.2">
    <property type="protein sequence ID" value="XP_020906826.1"/>
    <property type="gene ID" value="LOC110244934"/>
</dbReference>
<dbReference type="SUPFAM" id="SSF54495">
    <property type="entry name" value="UBC-like"/>
    <property type="match status" value="1"/>
</dbReference>
<dbReference type="GO" id="GO:0061631">
    <property type="term" value="F:ubiquitin conjugating enzyme activity"/>
    <property type="evidence" value="ECO:0007669"/>
    <property type="project" value="UniProtKB-EC"/>
</dbReference>
<feature type="compositionally biased region" description="Polar residues" evidence="8">
    <location>
        <begin position="1"/>
        <end position="14"/>
    </location>
</feature>
<evidence type="ECO:0000313" key="10">
    <source>
        <dbReference type="EnsemblMetazoa" id="XP_020906826.1"/>
    </source>
</evidence>
<evidence type="ECO:0000256" key="7">
    <source>
        <dbReference type="RuleBase" id="RU362109"/>
    </source>
</evidence>
<dbReference type="InterPro" id="IPR023313">
    <property type="entry name" value="UBQ-conjugating_AS"/>
</dbReference>
<evidence type="ECO:0000256" key="1">
    <source>
        <dbReference type="ARBA" id="ARBA00012486"/>
    </source>
</evidence>
<dbReference type="PANTHER" id="PTHR24068">
    <property type="entry name" value="UBIQUITIN-CONJUGATING ENZYME E2"/>
    <property type="match status" value="1"/>
</dbReference>
<feature type="region of interest" description="Disordered" evidence="8">
    <location>
        <begin position="1"/>
        <end position="35"/>
    </location>
</feature>
<dbReference type="AlphaFoldDB" id="A0A913XMS3"/>
<name>A0A913XMS3_EXADI</name>
<keyword evidence="2" id="KW-0808">Transferase</keyword>
<dbReference type="FunFam" id="3.10.110.10:FF:000003">
    <property type="entry name" value="Ubiquitin-conjugating enzyme E2 E3"/>
    <property type="match status" value="1"/>
</dbReference>
<accession>A0A913XMS3</accession>
<evidence type="ECO:0000256" key="8">
    <source>
        <dbReference type="SAM" id="MobiDB-lite"/>
    </source>
</evidence>
<evidence type="ECO:0000313" key="11">
    <source>
        <dbReference type="Proteomes" id="UP000887567"/>
    </source>
</evidence>
<dbReference type="SMART" id="SM00212">
    <property type="entry name" value="UBCc"/>
    <property type="match status" value="1"/>
</dbReference>
<evidence type="ECO:0000256" key="4">
    <source>
        <dbReference type="ARBA" id="ARBA00022786"/>
    </source>
</evidence>